<proteinExistence type="predicted"/>
<evidence type="ECO:0000313" key="1">
    <source>
        <dbReference type="EMBL" id="OHV45136.1"/>
    </source>
</evidence>
<dbReference type="OrthoDB" id="3216791at2"/>
<protein>
    <submittedName>
        <fullName evidence="1">Uncharacterized protein</fullName>
    </submittedName>
</protein>
<evidence type="ECO:0000313" key="2">
    <source>
        <dbReference type="Proteomes" id="UP000179769"/>
    </source>
</evidence>
<dbReference type="EMBL" id="MAXA01000014">
    <property type="protein sequence ID" value="OHV45136.1"/>
    <property type="molecule type" value="Genomic_DNA"/>
</dbReference>
<dbReference type="AlphaFoldDB" id="A0A1S1RGC0"/>
<dbReference type="Proteomes" id="UP000179769">
    <property type="component" value="Unassembled WGS sequence"/>
</dbReference>
<reference evidence="2" key="1">
    <citation type="submission" date="2016-07" db="EMBL/GenBank/DDBJ databases">
        <title>Frankia sp. NRRL B-16219 Genome sequencing.</title>
        <authorList>
            <person name="Ghodhbane-Gtari F."/>
            <person name="Swanson E."/>
            <person name="Gueddou A."/>
            <person name="Louati M."/>
            <person name="Nouioui I."/>
            <person name="Hezbri K."/>
            <person name="Abebe-Akele F."/>
            <person name="Simpson S."/>
            <person name="Morris K."/>
            <person name="Thomas K."/>
            <person name="Gtari M."/>
            <person name="Tisa L.S."/>
        </authorList>
    </citation>
    <scope>NUCLEOTIDE SEQUENCE [LARGE SCALE GENOMIC DNA]</scope>
    <source>
        <strain evidence="2">NRRL B-16219</strain>
    </source>
</reference>
<accession>A0A1S1RGC0</accession>
<organism evidence="1 2">
    <name type="scientific">Parafrankia soli</name>
    <dbReference type="NCBI Taxonomy" id="2599596"/>
    <lineage>
        <taxon>Bacteria</taxon>
        <taxon>Bacillati</taxon>
        <taxon>Actinomycetota</taxon>
        <taxon>Actinomycetes</taxon>
        <taxon>Frankiales</taxon>
        <taxon>Frankiaceae</taxon>
        <taxon>Parafrankia</taxon>
    </lineage>
</organism>
<gene>
    <name evidence="1" type="ORF">BBK14_10145</name>
</gene>
<name>A0A1S1RGC0_9ACTN</name>
<sequence length="231" mass="25033">MATRIPRRRADQGTVRLNTRDLHALEWIFDMHAVFETDLPDVLNPARLISKNAARSIVTRWANAGVAYAEPVLANQGRLVRLTPDGERLVSTGDRASPVAAPGAAAAAVHHAMVARARLRLERDGLPDLVVVGWLSERQWRMENRSQVAAGEQIPDGIARLDSGDLCPVHVGHTGVEFIRIRSTIMDFLGKYGTVIVAVPGDIAPLAQSTWNGPDFSGPGADHSGLHLIII</sequence>
<comment type="caution">
    <text evidence="1">The sequence shown here is derived from an EMBL/GenBank/DDBJ whole genome shotgun (WGS) entry which is preliminary data.</text>
</comment>
<keyword evidence="2" id="KW-1185">Reference proteome</keyword>